<feature type="domain" description="F-box" evidence="4">
    <location>
        <begin position="161"/>
        <end position="206"/>
    </location>
</feature>
<dbReference type="SMART" id="SM00367">
    <property type="entry name" value="LRR_CC"/>
    <property type="match status" value="4"/>
</dbReference>
<keyword evidence="6" id="KW-1185">Reference proteome</keyword>
<dbReference type="SUPFAM" id="SSF52047">
    <property type="entry name" value="RNI-like"/>
    <property type="match status" value="1"/>
</dbReference>
<dbReference type="InterPro" id="IPR036047">
    <property type="entry name" value="F-box-like_dom_sf"/>
</dbReference>
<dbReference type="AlphaFoldDB" id="A0AAD8GF75"/>
<dbReference type="FunFam" id="3.80.10.10:FF:000487">
    <property type="entry name" value="F-box and leucine-rich repeat protein 6"/>
    <property type="match status" value="1"/>
</dbReference>
<organism evidence="5 6">
    <name type="scientific">Acipenser oxyrinchus oxyrinchus</name>
    <dbReference type="NCBI Taxonomy" id="40147"/>
    <lineage>
        <taxon>Eukaryota</taxon>
        <taxon>Metazoa</taxon>
        <taxon>Chordata</taxon>
        <taxon>Craniata</taxon>
        <taxon>Vertebrata</taxon>
        <taxon>Euteleostomi</taxon>
        <taxon>Actinopterygii</taxon>
        <taxon>Chondrostei</taxon>
        <taxon>Acipenseriformes</taxon>
        <taxon>Acipenseridae</taxon>
        <taxon>Acipenser</taxon>
    </lineage>
</organism>
<evidence type="ECO:0000259" key="4">
    <source>
        <dbReference type="Pfam" id="PF12937"/>
    </source>
</evidence>
<dbReference type="EMBL" id="JAGXEW010000003">
    <property type="protein sequence ID" value="KAK1173048.1"/>
    <property type="molecule type" value="Genomic_DNA"/>
</dbReference>
<dbReference type="InterPro" id="IPR047922">
    <property type="entry name" value="FBXL6_F-box"/>
</dbReference>
<dbReference type="GO" id="GO:0031146">
    <property type="term" value="P:SCF-dependent proteasomal ubiquitin-dependent protein catabolic process"/>
    <property type="evidence" value="ECO:0007669"/>
    <property type="project" value="TreeGrafter"/>
</dbReference>
<feature type="region of interest" description="Disordered" evidence="3">
    <location>
        <begin position="1"/>
        <end position="78"/>
    </location>
</feature>
<feature type="compositionally biased region" description="Basic residues" evidence="3">
    <location>
        <begin position="63"/>
        <end position="73"/>
    </location>
</feature>
<evidence type="ECO:0000256" key="1">
    <source>
        <dbReference type="ARBA" id="ARBA00022614"/>
    </source>
</evidence>
<protein>
    <submittedName>
        <fullName evidence="5">F-box/LRR-repeat protein 6 isoform X1</fullName>
    </submittedName>
</protein>
<dbReference type="PANTHER" id="PTHR13318:SF190">
    <property type="entry name" value="PARTNER OF PAIRED, ISOFORM B"/>
    <property type="match status" value="1"/>
</dbReference>
<gene>
    <name evidence="5" type="primary">FBXL6</name>
    <name evidence="5" type="ORF">AOXY_G3075</name>
</gene>
<evidence type="ECO:0000313" key="5">
    <source>
        <dbReference type="EMBL" id="KAK1173048.1"/>
    </source>
</evidence>
<accession>A0AAD8GF75</accession>
<keyword evidence="2" id="KW-0833">Ubl conjugation pathway</keyword>
<name>A0AAD8GF75_ACIOX</name>
<dbReference type="Pfam" id="PF12937">
    <property type="entry name" value="F-box-like"/>
    <property type="match status" value="1"/>
</dbReference>
<dbReference type="CDD" id="cd22119">
    <property type="entry name" value="F-box_FBXL6"/>
    <property type="match status" value="1"/>
</dbReference>
<dbReference type="GO" id="GO:0019005">
    <property type="term" value="C:SCF ubiquitin ligase complex"/>
    <property type="evidence" value="ECO:0007669"/>
    <property type="project" value="InterPro"/>
</dbReference>
<dbReference type="Gene3D" id="3.80.10.10">
    <property type="entry name" value="Ribonuclease Inhibitor"/>
    <property type="match status" value="1"/>
</dbReference>
<comment type="caution">
    <text evidence="5">The sequence shown here is derived from an EMBL/GenBank/DDBJ whole genome shotgun (WGS) entry which is preliminary data.</text>
</comment>
<feature type="region of interest" description="Disordered" evidence="3">
    <location>
        <begin position="104"/>
        <end position="138"/>
    </location>
</feature>
<dbReference type="InterPro" id="IPR006553">
    <property type="entry name" value="Leu-rich_rpt_Cys-con_subtyp"/>
</dbReference>
<dbReference type="FunFam" id="1.20.1280.50:FF:000035">
    <property type="entry name" value="F-box/LRR-repeat protein 6 isoform X2"/>
    <property type="match status" value="1"/>
</dbReference>
<reference evidence="5" key="1">
    <citation type="submission" date="2022-02" db="EMBL/GenBank/DDBJ databases">
        <title>Atlantic sturgeon de novo genome assembly.</title>
        <authorList>
            <person name="Stock M."/>
            <person name="Klopp C."/>
            <person name="Guiguen Y."/>
            <person name="Cabau C."/>
            <person name="Parinello H."/>
            <person name="Santidrian Yebra-Pimentel E."/>
            <person name="Kuhl H."/>
            <person name="Dirks R.P."/>
            <person name="Guessner J."/>
            <person name="Wuertz S."/>
            <person name="Du K."/>
            <person name="Schartl M."/>
        </authorList>
    </citation>
    <scope>NUCLEOTIDE SEQUENCE</scope>
    <source>
        <strain evidence="5">STURGEONOMICS-FGT-2020</strain>
        <tissue evidence="5">Whole blood</tissue>
    </source>
</reference>
<dbReference type="InterPro" id="IPR032675">
    <property type="entry name" value="LRR_dom_sf"/>
</dbReference>
<dbReference type="Proteomes" id="UP001230051">
    <property type="component" value="Unassembled WGS sequence"/>
</dbReference>
<keyword evidence="1" id="KW-0433">Leucine-rich repeat</keyword>
<dbReference type="SUPFAM" id="SSF81383">
    <property type="entry name" value="F-box domain"/>
    <property type="match status" value="1"/>
</dbReference>
<evidence type="ECO:0000256" key="2">
    <source>
        <dbReference type="ARBA" id="ARBA00022786"/>
    </source>
</evidence>
<dbReference type="InterPro" id="IPR001810">
    <property type="entry name" value="F-box_dom"/>
</dbReference>
<proteinExistence type="predicted"/>
<dbReference type="PANTHER" id="PTHR13318">
    <property type="entry name" value="PARTNER OF PAIRED, ISOFORM B-RELATED"/>
    <property type="match status" value="1"/>
</dbReference>
<sequence length="587" mass="65590">MEDLCESQHVAGTSQTGPAECVEDAPSSGSARPGATQKRKRNSTSRETGKRTKVKGKSEPAPKRKKKKARKTAKWNAPRYTIQETDNDMLLLISDVDQYEVQRRTKRRARKVTKTAPRSSTKRATAPKTTVKAERKWDSPPSAGLVGVKLEEQGHGSWGLRLPAEILVRIFQVVVSRDGAVPFLCRVSRVCRLWHGAASSPVLWRSTTLGFCWTEPGKQQLLKTQVKIQNTVSWLAQNRFSQLREFALCHWKHLVNYTVQTISQFCPHLTSLKLQDCAGVTSEAFLSLASGCTQLASLNLQHSQVHVPDLISFLETYGSRIKQLLITFNSRVMALINAISKGCCPELQLLEIDNKFVRDSHQLTLCIESLQSGCPKLQVLRLLNQTWLPKVVRGTTVFQSGFPQLEELCLATSSSSSVEEQVLYRLLHGSPRLRVLDLRGCYRVTPAGLSTLPCKELECLYLGLYCSSNNLTLPKEGSHLLTGRWNCTLLELDLRGQAFSEEDLEIAMAKLTGGEGSSPLRSLNLEGTKVPLSALRLVITLCPQLTYLNLTSCRYLPRGLKRAYRGQEDIQLLYDRLIKSTQVDVDD</sequence>
<feature type="compositionally biased region" description="Basic residues" evidence="3">
    <location>
        <begin position="104"/>
        <end position="113"/>
    </location>
</feature>
<dbReference type="Gene3D" id="1.20.1280.50">
    <property type="match status" value="1"/>
</dbReference>
<evidence type="ECO:0000313" key="6">
    <source>
        <dbReference type="Proteomes" id="UP001230051"/>
    </source>
</evidence>
<evidence type="ECO:0000256" key="3">
    <source>
        <dbReference type="SAM" id="MobiDB-lite"/>
    </source>
</evidence>